<dbReference type="SMART" id="SM00507">
    <property type="entry name" value="HNHc"/>
    <property type="match status" value="1"/>
</dbReference>
<feature type="compositionally biased region" description="Basic and acidic residues" evidence="1">
    <location>
        <begin position="194"/>
        <end position="204"/>
    </location>
</feature>
<dbReference type="InterPro" id="IPR003870">
    <property type="entry name" value="DUF222"/>
</dbReference>
<feature type="compositionally biased region" description="Polar residues" evidence="1">
    <location>
        <begin position="474"/>
        <end position="484"/>
    </location>
</feature>
<feature type="region of interest" description="Disordered" evidence="1">
    <location>
        <begin position="194"/>
        <end position="215"/>
    </location>
</feature>
<dbReference type="InterPro" id="IPR003615">
    <property type="entry name" value="HNH_nuc"/>
</dbReference>
<evidence type="ECO:0000313" key="3">
    <source>
        <dbReference type="EMBL" id="KGH45951.1"/>
    </source>
</evidence>
<name>A0A098Y8B8_9ACTN</name>
<reference evidence="3 4" key="1">
    <citation type="submission" date="2014-07" db="EMBL/GenBank/DDBJ databases">
        <title>Biosystematic studies on Modestobacter strains isolated from extreme hyper-arid desert soil and from historic building.</title>
        <authorList>
            <person name="Bukarasam K."/>
            <person name="Bull A."/>
            <person name="Girard G."/>
            <person name="van Wezel G."/>
            <person name="Goodfellow M."/>
        </authorList>
    </citation>
    <scope>NUCLEOTIDE SEQUENCE [LARGE SCALE GENOMIC DNA]</scope>
    <source>
        <strain evidence="3 4">KNN45-2b</strain>
    </source>
</reference>
<evidence type="ECO:0000259" key="2">
    <source>
        <dbReference type="SMART" id="SM00507"/>
    </source>
</evidence>
<protein>
    <submittedName>
        <fullName evidence="3">HNH endonuclease</fullName>
    </submittedName>
</protein>
<feature type="region of interest" description="Disordered" evidence="1">
    <location>
        <begin position="349"/>
        <end position="379"/>
    </location>
</feature>
<evidence type="ECO:0000256" key="1">
    <source>
        <dbReference type="SAM" id="MobiDB-lite"/>
    </source>
</evidence>
<feature type="compositionally biased region" description="Pro residues" evidence="1">
    <location>
        <begin position="489"/>
        <end position="511"/>
    </location>
</feature>
<dbReference type="CDD" id="cd00085">
    <property type="entry name" value="HNHc"/>
    <property type="match status" value="1"/>
</dbReference>
<dbReference type="Gene3D" id="1.10.30.50">
    <property type="match status" value="1"/>
</dbReference>
<keyword evidence="3" id="KW-0540">Nuclease</keyword>
<keyword evidence="3" id="KW-0378">Hydrolase</keyword>
<dbReference type="STRING" id="1522368.IN07_14290"/>
<feature type="domain" description="HNH nuclease" evidence="2">
    <location>
        <begin position="403"/>
        <end position="455"/>
    </location>
</feature>
<proteinExistence type="predicted"/>
<dbReference type="EMBL" id="JPMX01000062">
    <property type="protein sequence ID" value="KGH45951.1"/>
    <property type="molecule type" value="Genomic_DNA"/>
</dbReference>
<keyword evidence="4" id="KW-1185">Reference proteome</keyword>
<dbReference type="AlphaFoldDB" id="A0A098Y8B8"/>
<accession>A0A098Y8B8</accession>
<evidence type="ECO:0000313" key="4">
    <source>
        <dbReference type="Proteomes" id="UP000029713"/>
    </source>
</evidence>
<dbReference type="RefSeq" id="WP_036336509.1">
    <property type="nucleotide sequence ID" value="NZ_JPMX01000062.1"/>
</dbReference>
<comment type="caution">
    <text evidence="3">The sequence shown here is derived from an EMBL/GenBank/DDBJ whole genome shotgun (WGS) entry which is preliminary data.</text>
</comment>
<dbReference type="Pfam" id="PF02720">
    <property type="entry name" value="DUF222"/>
    <property type="match status" value="1"/>
</dbReference>
<feature type="region of interest" description="Disordered" evidence="1">
    <location>
        <begin position="473"/>
        <end position="511"/>
    </location>
</feature>
<dbReference type="GO" id="GO:0004519">
    <property type="term" value="F:endonuclease activity"/>
    <property type="evidence" value="ECO:0007669"/>
    <property type="project" value="UniProtKB-KW"/>
</dbReference>
<keyword evidence="3" id="KW-0255">Endonuclease</keyword>
<gene>
    <name evidence="3" type="ORF">IN07_14290</name>
</gene>
<organism evidence="3 4">
    <name type="scientific">Modestobacter caceresii</name>
    <dbReference type="NCBI Taxonomy" id="1522368"/>
    <lineage>
        <taxon>Bacteria</taxon>
        <taxon>Bacillati</taxon>
        <taxon>Actinomycetota</taxon>
        <taxon>Actinomycetes</taxon>
        <taxon>Geodermatophilales</taxon>
        <taxon>Geodermatophilaceae</taxon>
        <taxon>Modestobacter</taxon>
    </lineage>
</organism>
<dbReference type="OrthoDB" id="5244772at2"/>
<sequence>MLKHADRLVVDLAWEHRVAAPRLPVGWLSDDEVAVELQRVQARRAADTAYEAELILQLAQHRPAEQDPSASAPGGRRPGWTVDEAYDGVSEFFTAELSAVLNLGRGTAAYRQARASTWLTKLPATFAALRAGQLDERRATQLAEVLQYTNAEVAGQVEAALLREASELSVARLRARATEELLRLDAAAADERREQAARDADVRVHSSPTDGRSTLAADLPTDEAAECHDLVDQLARMLKADGDDRRIGALRAHVLSTLIRRPADPGLPAVAANVTITADLHALAGVSSTPGEVNGLPITAAHLRDLLVRVGALGLTTPEGGSLTYALTGPDGQLLATTTPAELARLARRGCPHHPNTGKGTRRGDTGSGGTGSDGKDATTGQQCGCAVLGPPPPTDAYTPTDRQRSFLITRDRRCRFPNCGQRVGWTDLDHVTAHACGGATDCTNLCCLCRSHHRLKTFATGWRFRIADDGTLHVTTPSGVTRTTRPPGQRPSTPPPEPEPPPQPDDPPPF</sequence>
<dbReference type="Proteomes" id="UP000029713">
    <property type="component" value="Unassembled WGS sequence"/>
</dbReference>